<feature type="transmembrane region" description="Helical" evidence="8">
    <location>
        <begin position="103"/>
        <end position="126"/>
    </location>
</feature>
<reference evidence="10 11" key="1">
    <citation type="journal article" date="2013" name="Nature">
        <title>Insights into bilaterian evolution from three spiralian genomes.</title>
        <authorList>
            <person name="Simakov O."/>
            <person name="Marletaz F."/>
            <person name="Cho S.J."/>
            <person name="Edsinger-Gonzales E."/>
            <person name="Havlak P."/>
            <person name="Hellsten U."/>
            <person name="Kuo D.H."/>
            <person name="Larsson T."/>
            <person name="Lv J."/>
            <person name="Arendt D."/>
            <person name="Savage R."/>
            <person name="Osoegawa K."/>
            <person name="de Jong P."/>
            <person name="Grimwood J."/>
            <person name="Chapman J.A."/>
            <person name="Shapiro H."/>
            <person name="Aerts A."/>
            <person name="Otillar R.P."/>
            <person name="Terry A.Y."/>
            <person name="Boore J.L."/>
            <person name="Grigoriev I.V."/>
            <person name="Lindberg D.R."/>
            <person name="Seaver E.C."/>
            <person name="Weisblat D.A."/>
            <person name="Putnam N.H."/>
            <person name="Rokhsar D.S."/>
        </authorList>
    </citation>
    <scope>NUCLEOTIDE SEQUENCE [LARGE SCALE GENOMIC DNA]</scope>
</reference>
<keyword evidence="5 8" id="KW-0472">Membrane</keyword>
<dbReference type="GeneID" id="20238323"/>
<dbReference type="GO" id="GO:0004930">
    <property type="term" value="F:G protein-coupled receptor activity"/>
    <property type="evidence" value="ECO:0007669"/>
    <property type="project" value="InterPro"/>
</dbReference>
<dbReference type="KEGG" id="lgi:LOTGIDRAFT_160172"/>
<sequence length="655" mass="73993">MSHHIEFGGCKFVVTVATVTAVSTGQCLVAIAALRFNAVCRPLKQTISNKTARCLTVMFFLIACAVSWPSPVIITNVHKSLGDDFYVTNCASSPEYEHTVYPFLYSLFQFLLFIGTFLSISVLYCITGSRLWKRKKYGISCRSSSRELTSSTSSEKYFEQSNLVGCISNDTVFSICQDETKSLDRTLKSNEIQSNVINQNLTQVKLNTESQNLYDLNQLSACNVLEQSKFLRSSTVTYLSSSIESNTIQTSNAIPTHQSRDDESNTIQTNQSSHDESTTIPTNQSTYDESNTIQTNQSRHDESNTIPTNQSTYDESNTIQTDQSSHDESNTIQTNQSSYDESNAIPTNKSCDIESKTIPANQSSTKESITMSKIQSRLLRSNSLPSHQSRSIISDSFSKKRYASFRNTSSNFLNQSNDVIHNEQTRKFENPIYHERLVTNVEDQNEIESPSNVEVQDSENLNQSNSVIEWGHNQQTKIESEDHIDHERSFTNADDQVKSSSPISVGVQSSENLNQSSLEEFNQDQNFDRPPDSSITFYDSEKTLKESTTIDHRQKKAKKRNSIITGSNKLDPVKMLVIMALIFFLSYVPHLTLMIYIEVGYPIKLAPVSESIIGILIRSYFLGSVCNPILYGCYNRKFRDEVKSIWKNLKRSIKR</sequence>
<dbReference type="InterPro" id="IPR017452">
    <property type="entry name" value="GPCR_Rhodpsn_7TM"/>
</dbReference>
<accession>V4C3R1</accession>
<feature type="compositionally biased region" description="Polar residues" evidence="7">
    <location>
        <begin position="330"/>
        <end position="350"/>
    </location>
</feature>
<dbReference type="GO" id="GO:0032870">
    <property type="term" value="P:cellular response to hormone stimulus"/>
    <property type="evidence" value="ECO:0007669"/>
    <property type="project" value="TreeGrafter"/>
</dbReference>
<dbReference type="CTD" id="20238323"/>
<dbReference type="InterPro" id="IPR000276">
    <property type="entry name" value="GPCR_Rhodpsn"/>
</dbReference>
<evidence type="ECO:0000256" key="4">
    <source>
        <dbReference type="ARBA" id="ARBA00022989"/>
    </source>
</evidence>
<dbReference type="PRINTS" id="PR00237">
    <property type="entry name" value="GPCRRHODOPSN"/>
</dbReference>
<keyword evidence="11" id="KW-1185">Reference proteome</keyword>
<evidence type="ECO:0000256" key="3">
    <source>
        <dbReference type="ARBA" id="ARBA00022692"/>
    </source>
</evidence>
<evidence type="ECO:0000256" key="7">
    <source>
        <dbReference type="SAM" id="MobiDB-lite"/>
    </source>
</evidence>
<keyword evidence="4 8" id="KW-1133">Transmembrane helix</keyword>
<organism evidence="10 11">
    <name type="scientific">Lottia gigantea</name>
    <name type="common">Giant owl limpet</name>
    <dbReference type="NCBI Taxonomy" id="225164"/>
    <lineage>
        <taxon>Eukaryota</taxon>
        <taxon>Metazoa</taxon>
        <taxon>Spiralia</taxon>
        <taxon>Lophotrochozoa</taxon>
        <taxon>Mollusca</taxon>
        <taxon>Gastropoda</taxon>
        <taxon>Patellogastropoda</taxon>
        <taxon>Lottioidea</taxon>
        <taxon>Lottiidae</taxon>
        <taxon>Lottia</taxon>
    </lineage>
</organism>
<dbReference type="Pfam" id="PF00001">
    <property type="entry name" value="7tm_1"/>
    <property type="match status" value="1"/>
</dbReference>
<dbReference type="OMA" id="MPMEIAD"/>
<feature type="domain" description="G-protein coupled receptors family 1 profile" evidence="9">
    <location>
        <begin position="1"/>
        <end position="124"/>
    </location>
</feature>
<evidence type="ECO:0000256" key="2">
    <source>
        <dbReference type="ARBA" id="ARBA00022475"/>
    </source>
</evidence>
<evidence type="ECO:0000256" key="8">
    <source>
        <dbReference type="SAM" id="Phobius"/>
    </source>
</evidence>
<feature type="compositionally biased region" description="Low complexity" evidence="7">
    <location>
        <begin position="499"/>
        <end position="509"/>
    </location>
</feature>
<evidence type="ECO:0000313" key="11">
    <source>
        <dbReference type="Proteomes" id="UP000030746"/>
    </source>
</evidence>
<feature type="transmembrane region" description="Helical" evidence="8">
    <location>
        <begin position="12"/>
        <end position="34"/>
    </location>
</feature>
<dbReference type="PROSITE" id="PS50262">
    <property type="entry name" value="G_PROTEIN_RECEP_F1_2"/>
    <property type="match status" value="1"/>
</dbReference>
<dbReference type="SUPFAM" id="SSF81321">
    <property type="entry name" value="Family A G protein-coupled receptor-like"/>
    <property type="match status" value="1"/>
</dbReference>
<feature type="compositionally biased region" description="Polar residues" evidence="7">
    <location>
        <begin position="358"/>
        <end position="370"/>
    </location>
</feature>
<evidence type="ECO:0000256" key="5">
    <source>
        <dbReference type="ARBA" id="ARBA00023136"/>
    </source>
</evidence>
<dbReference type="PANTHER" id="PTHR24241">
    <property type="entry name" value="NEUROPEPTIDE RECEPTOR-RELATED G-PROTEIN COUPLED RECEPTOR"/>
    <property type="match status" value="1"/>
</dbReference>
<feature type="region of interest" description="Disordered" evidence="7">
    <location>
        <begin position="490"/>
        <end position="509"/>
    </location>
</feature>
<dbReference type="GO" id="GO:0042277">
    <property type="term" value="F:peptide binding"/>
    <property type="evidence" value="ECO:0007669"/>
    <property type="project" value="TreeGrafter"/>
</dbReference>
<feature type="compositionally biased region" description="Polar residues" evidence="7">
    <location>
        <begin position="304"/>
        <end position="323"/>
    </location>
</feature>
<dbReference type="OrthoDB" id="372438at2759"/>
<keyword evidence="6" id="KW-0675">Receptor</keyword>
<feature type="region of interest" description="Disordered" evidence="7">
    <location>
        <begin position="249"/>
        <end position="370"/>
    </location>
</feature>
<keyword evidence="3 8" id="KW-0812">Transmembrane</keyword>
<protein>
    <recommendedName>
        <fullName evidence="9">G-protein coupled receptors family 1 profile domain-containing protein</fullName>
    </recommendedName>
</protein>
<dbReference type="AlphaFoldDB" id="V4C3R1"/>
<dbReference type="GO" id="GO:0005886">
    <property type="term" value="C:plasma membrane"/>
    <property type="evidence" value="ECO:0007669"/>
    <property type="project" value="UniProtKB-SubCell"/>
</dbReference>
<dbReference type="Proteomes" id="UP000030746">
    <property type="component" value="Unassembled WGS sequence"/>
</dbReference>
<dbReference type="HOGENOM" id="CLU_418749_0_0_1"/>
<evidence type="ECO:0000313" key="10">
    <source>
        <dbReference type="EMBL" id="ESO96184.1"/>
    </source>
</evidence>
<dbReference type="PANTHER" id="PTHR24241:SF76">
    <property type="entry name" value="NEUROPEPTIDE SIFAMIDE RECEPTOR"/>
    <property type="match status" value="1"/>
</dbReference>
<comment type="subcellular location">
    <subcellularLocation>
        <location evidence="1">Cell membrane</location>
        <topology evidence="1">Multi-pass membrane protein</topology>
    </subcellularLocation>
</comment>
<dbReference type="Gene3D" id="1.20.1070.10">
    <property type="entry name" value="Rhodopsin 7-helix transmembrane proteins"/>
    <property type="match status" value="2"/>
</dbReference>
<feature type="transmembrane region" description="Helical" evidence="8">
    <location>
        <begin position="576"/>
        <end position="597"/>
    </location>
</feature>
<evidence type="ECO:0000256" key="6">
    <source>
        <dbReference type="ARBA" id="ARBA00023170"/>
    </source>
</evidence>
<feature type="transmembrane region" description="Helical" evidence="8">
    <location>
        <begin position="612"/>
        <end position="634"/>
    </location>
</feature>
<gene>
    <name evidence="10" type="ORF">LOTGIDRAFT_160172</name>
</gene>
<keyword evidence="2" id="KW-1003">Cell membrane</keyword>
<feature type="transmembrane region" description="Helical" evidence="8">
    <location>
        <begin position="55"/>
        <end position="74"/>
    </location>
</feature>
<name>V4C3R1_LOTGI</name>
<evidence type="ECO:0000256" key="1">
    <source>
        <dbReference type="ARBA" id="ARBA00004651"/>
    </source>
</evidence>
<feature type="compositionally biased region" description="Polar residues" evidence="7">
    <location>
        <begin position="265"/>
        <end position="297"/>
    </location>
</feature>
<evidence type="ECO:0000259" key="9">
    <source>
        <dbReference type="PROSITE" id="PS50262"/>
    </source>
</evidence>
<proteinExistence type="predicted"/>
<dbReference type="EMBL" id="KB201549">
    <property type="protein sequence ID" value="ESO96184.1"/>
    <property type="molecule type" value="Genomic_DNA"/>
</dbReference>
<dbReference type="RefSeq" id="XP_009053298.1">
    <property type="nucleotide sequence ID" value="XM_009055050.1"/>
</dbReference>